<dbReference type="PROSITE" id="PS50111">
    <property type="entry name" value="CHEMOTAXIS_TRANSDUC_2"/>
    <property type="match status" value="1"/>
</dbReference>
<dbReference type="Pfam" id="PF00015">
    <property type="entry name" value="MCPsignal"/>
    <property type="match status" value="1"/>
</dbReference>
<feature type="domain" description="Methyl-accepting transducer" evidence="4">
    <location>
        <begin position="124"/>
        <end position="374"/>
    </location>
</feature>
<gene>
    <name evidence="5" type="ORF">ABIC55_004445</name>
</gene>
<proteinExistence type="predicted"/>
<reference evidence="5 6" key="1">
    <citation type="submission" date="2024-06" db="EMBL/GenBank/DDBJ databases">
        <title>Sorghum-associated microbial communities from plants grown in Nebraska, USA.</title>
        <authorList>
            <person name="Schachtman D."/>
        </authorList>
    </citation>
    <scope>NUCLEOTIDE SEQUENCE [LARGE SCALE GENOMIC DNA]</scope>
    <source>
        <strain evidence="5 6">1288</strain>
    </source>
</reference>
<dbReference type="RefSeq" id="WP_354314786.1">
    <property type="nucleotide sequence ID" value="NZ_JBEPME010000009.1"/>
</dbReference>
<dbReference type="SMART" id="SM00283">
    <property type="entry name" value="MA"/>
    <property type="match status" value="1"/>
</dbReference>
<keyword evidence="3" id="KW-0812">Transmembrane</keyword>
<evidence type="ECO:0000256" key="2">
    <source>
        <dbReference type="PROSITE-ProRule" id="PRU00284"/>
    </source>
</evidence>
<dbReference type="Proteomes" id="UP001549104">
    <property type="component" value="Unassembled WGS sequence"/>
</dbReference>
<accession>A0ABV2KDZ0</accession>
<name>A0ABV2KDZ0_SPOPS</name>
<feature type="transmembrane region" description="Helical" evidence="3">
    <location>
        <begin position="7"/>
        <end position="30"/>
    </location>
</feature>
<dbReference type="SUPFAM" id="SSF58104">
    <property type="entry name" value="Methyl-accepting chemotaxis protein (MCP) signaling domain"/>
    <property type="match status" value="1"/>
</dbReference>
<dbReference type="Gene3D" id="1.10.287.950">
    <property type="entry name" value="Methyl-accepting chemotaxis protein"/>
    <property type="match status" value="1"/>
</dbReference>
<keyword evidence="3" id="KW-1133">Transmembrane helix</keyword>
<protein>
    <submittedName>
        <fullName evidence="5">Methyl-accepting chemotaxis protein</fullName>
    </submittedName>
</protein>
<dbReference type="PANTHER" id="PTHR32089:SF112">
    <property type="entry name" value="LYSOZYME-LIKE PROTEIN-RELATED"/>
    <property type="match status" value="1"/>
</dbReference>
<evidence type="ECO:0000259" key="4">
    <source>
        <dbReference type="PROSITE" id="PS50111"/>
    </source>
</evidence>
<dbReference type="EMBL" id="JBEPME010000009">
    <property type="protein sequence ID" value="MET3659306.1"/>
    <property type="molecule type" value="Genomic_DNA"/>
</dbReference>
<evidence type="ECO:0000313" key="6">
    <source>
        <dbReference type="Proteomes" id="UP001549104"/>
    </source>
</evidence>
<dbReference type="PANTHER" id="PTHR32089">
    <property type="entry name" value="METHYL-ACCEPTING CHEMOTAXIS PROTEIN MCPB"/>
    <property type="match status" value="1"/>
</dbReference>
<evidence type="ECO:0000256" key="1">
    <source>
        <dbReference type="ARBA" id="ARBA00023224"/>
    </source>
</evidence>
<evidence type="ECO:0000313" key="5">
    <source>
        <dbReference type="EMBL" id="MET3659306.1"/>
    </source>
</evidence>
<organism evidence="5 6">
    <name type="scientific">Sporosarcina psychrophila</name>
    <name type="common">Bacillus psychrophilus</name>
    <dbReference type="NCBI Taxonomy" id="1476"/>
    <lineage>
        <taxon>Bacteria</taxon>
        <taxon>Bacillati</taxon>
        <taxon>Bacillota</taxon>
        <taxon>Bacilli</taxon>
        <taxon>Bacillales</taxon>
        <taxon>Caryophanaceae</taxon>
        <taxon>Sporosarcina</taxon>
    </lineage>
</organism>
<keyword evidence="1 2" id="KW-0807">Transducer</keyword>
<dbReference type="InterPro" id="IPR004089">
    <property type="entry name" value="MCPsignal_dom"/>
</dbReference>
<evidence type="ECO:0000256" key="3">
    <source>
        <dbReference type="SAM" id="Phobius"/>
    </source>
</evidence>
<comment type="caution">
    <text evidence="5">The sequence shown here is derived from an EMBL/GenBank/DDBJ whole genome shotgun (WGS) entry which is preliminary data.</text>
</comment>
<feature type="transmembrane region" description="Helical" evidence="3">
    <location>
        <begin position="36"/>
        <end position="57"/>
    </location>
</feature>
<keyword evidence="6" id="KW-1185">Reference proteome</keyword>
<keyword evidence="3" id="KW-0472">Membrane</keyword>
<sequence length="407" mass="44220">MLTKSYLFMKLVVVHGVLVLSVGGAASLFAQWEILLLAYLAIGVLTIMSILVFYLTFGKTFTLLAQTALEASSLTKIDCSNTLDDIKKLHLVIHSLSNDNEVLFQQVSDASMHVIMSAGELTAISEATSATSADINSAILGISHEVLHQVADMEIVSNRVKMMNDSIDMMNQQNQIIRQVTTNSEMATQQGAEMVAQLKQSNEKSLHASDQISVSISALYNKTLDISRITETIKGISSETNLLALNASIEAARAGVYGKGFAIVASEVRKLAEQSNTSTQQIQKMIASIEHETEKTIQTMTETISHSRQLDESVKATEKEFIAIRQAVTQTIEAIDTLNDELKKVTEQNHTISIAVQNSSDVSQQTATSVENITSSIKKQSKMIAMIAESAGSLSVISMQLDSIVES</sequence>